<proteinExistence type="inferred from homology"/>
<dbReference type="InterPro" id="IPR036935">
    <property type="entry name" value="Ribosomal_bL9_N_sf"/>
</dbReference>
<organism evidence="5 6">
    <name type="scientific">Plasmodium vivax India VII</name>
    <dbReference type="NCBI Taxonomy" id="1077284"/>
    <lineage>
        <taxon>Eukaryota</taxon>
        <taxon>Sar</taxon>
        <taxon>Alveolata</taxon>
        <taxon>Apicomplexa</taxon>
        <taxon>Aconoidasida</taxon>
        <taxon>Haemosporida</taxon>
        <taxon>Plasmodiidae</taxon>
        <taxon>Plasmodium</taxon>
        <taxon>Plasmodium (Plasmodium)</taxon>
    </lineage>
</organism>
<accession>A0A0J9SA21</accession>
<evidence type="ECO:0000256" key="2">
    <source>
        <dbReference type="ARBA" id="ARBA00022980"/>
    </source>
</evidence>
<dbReference type="PANTHER" id="PTHR21368">
    <property type="entry name" value="50S RIBOSOMAL PROTEIN L9"/>
    <property type="match status" value="1"/>
</dbReference>
<gene>
    <name evidence="5" type="ORF">PVIIG_00918</name>
</gene>
<keyword evidence="2 5" id="KW-0689">Ribosomal protein</keyword>
<dbReference type="InterPro" id="IPR009027">
    <property type="entry name" value="Ribosomal_bL9/RNase_H1_N"/>
</dbReference>
<dbReference type="EMBL" id="KQ234316">
    <property type="protein sequence ID" value="KMZ79644.1"/>
    <property type="molecule type" value="Genomic_DNA"/>
</dbReference>
<dbReference type="GO" id="GO:0005840">
    <property type="term" value="C:ribosome"/>
    <property type="evidence" value="ECO:0007669"/>
    <property type="project" value="UniProtKB-KW"/>
</dbReference>
<evidence type="ECO:0000313" key="6">
    <source>
        <dbReference type="Proteomes" id="UP000053562"/>
    </source>
</evidence>
<evidence type="ECO:0000259" key="4">
    <source>
        <dbReference type="Pfam" id="PF01281"/>
    </source>
</evidence>
<reference evidence="5 6" key="1">
    <citation type="submission" date="2011-08" db="EMBL/GenBank/DDBJ databases">
        <title>The Genome Sequence of Plasmodium vivax India VII.</title>
        <authorList>
            <consortium name="The Broad Institute Genome Sequencing Platform"/>
            <consortium name="The Broad Institute Genome Sequencing Center for Infectious Disease"/>
            <person name="Neafsey D."/>
            <person name="Carlton J."/>
            <person name="Barnwell J."/>
            <person name="Collins W."/>
            <person name="Escalante A."/>
            <person name="Mullikin J."/>
            <person name="Saul A."/>
            <person name="Guigo R."/>
            <person name="Camara F."/>
            <person name="Young S.K."/>
            <person name="Zeng Q."/>
            <person name="Gargeya S."/>
            <person name="Fitzgerald M."/>
            <person name="Haas B."/>
            <person name="Abouelleil A."/>
            <person name="Alvarado L."/>
            <person name="Arachchi H.M."/>
            <person name="Berlin A."/>
            <person name="Brown A."/>
            <person name="Chapman S.B."/>
            <person name="Chen Z."/>
            <person name="Dunbar C."/>
            <person name="Freedman E."/>
            <person name="Gearin G."/>
            <person name="Gellesch M."/>
            <person name="Goldberg J."/>
            <person name="Griggs A."/>
            <person name="Gujja S."/>
            <person name="Heiman D."/>
            <person name="Howarth C."/>
            <person name="Larson L."/>
            <person name="Lui A."/>
            <person name="MacDonald P.J.P."/>
            <person name="Montmayeur A."/>
            <person name="Murphy C."/>
            <person name="Neiman D."/>
            <person name="Pearson M."/>
            <person name="Priest M."/>
            <person name="Roberts A."/>
            <person name="Saif S."/>
            <person name="Shea T."/>
            <person name="Shenoy N."/>
            <person name="Sisk P."/>
            <person name="Stolte C."/>
            <person name="Sykes S."/>
            <person name="Wortman J."/>
            <person name="Nusbaum C."/>
            <person name="Birren B."/>
        </authorList>
    </citation>
    <scope>NUCLEOTIDE SEQUENCE [LARGE SCALE GENOMIC DNA]</scope>
    <source>
        <strain evidence="5 6">India VII</strain>
    </source>
</reference>
<dbReference type="SUPFAM" id="SSF55658">
    <property type="entry name" value="L9 N-domain-like"/>
    <property type="match status" value="1"/>
</dbReference>
<dbReference type="InterPro" id="IPR000244">
    <property type="entry name" value="Ribosomal_bL9"/>
</dbReference>
<dbReference type="AlphaFoldDB" id="A0A0J9SA21"/>
<evidence type="ECO:0000256" key="3">
    <source>
        <dbReference type="ARBA" id="ARBA00023274"/>
    </source>
</evidence>
<protein>
    <submittedName>
        <fullName evidence="5">Ribosomal protein L9</fullName>
    </submittedName>
</protein>
<feature type="domain" description="Ribosomal protein L9" evidence="4">
    <location>
        <begin position="42"/>
        <end position="82"/>
    </location>
</feature>
<evidence type="ECO:0000256" key="1">
    <source>
        <dbReference type="ARBA" id="ARBA00010605"/>
    </source>
</evidence>
<evidence type="ECO:0000313" key="5">
    <source>
        <dbReference type="EMBL" id="KMZ79644.1"/>
    </source>
</evidence>
<dbReference type="GO" id="GO:1990904">
    <property type="term" value="C:ribonucleoprotein complex"/>
    <property type="evidence" value="ECO:0007669"/>
    <property type="project" value="UniProtKB-KW"/>
</dbReference>
<keyword evidence="3" id="KW-0687">Ribonucleoprotein</keyword>
<comment type="similarity">
    <text evidence="1">Belongs to the bacterial ribosomal protein bL9 family.</text>
</comment>
<dbReference type="GO" id="GO:0003735">
    <property type="term" value="F:structural constituent of ribosome"/>
    <property type="evidence" value="ECO:0007669"/>
    <property type="project" value="InterPro"/>
</dbReference>
<dbReference type="GO" id="GO:0006412">
    <property type="term" value="P:translation"/>
    <property type="evidence" value="ECO:0007669"/>
    <property type="project" value="InterPro"/>
</dbReference>
<dbReference type="OrthoDB" id="5555409at2759"/>
<dbReference type="Proteomes" id="UP000053562">
    <property type="component" value="Unassembled WGS sequence"/>
</dbReference>
<dbReference type="Gene3D" id="3.40.5.10">
    <property type="entry name" value="Ribosomal protein L9, N-terminal domain"/>
    <property type="match status" value="1"/>
</dbReference>
<dbReference type="Pfam" id="PF01281">
    <property type="entry name" value="Ribosomal_L9_N"/>
    <property type="match status" value="1"/>
</dbReference>
<sequence>MFRISSVLHLQRARMSTYLNYNKYTVKRKTYIAAVESKYTYIVLLNNISQVGEKGEIVKVKRGSARNLIKERKAVYATYENVDCYADREKYKRTEQIDIKKGAEIKEDFEKYFTHLKNIDVTIHLDVYKYTNNVSYGLYDFFNYLSYNYQVDLTSQNLHKINYYENEESYKNNVYEQIYTDTSRYNDLIVTNNLLFRRTGIYVIYYFLFMPNVKFLNEVVFRIASLQEYELLKDEKKNKKAEIVYRIS</sequence>
<name>A0A0J9SA21_PLAVI</name>
<dbReference type="InterPro" id="IPR020070">
    <property type="entry name" value="Ribosomal_bL9_N"/>
</dbReference>